<dbReference type="InterPro" id="IPR012901">
    <property type="entry name" value="CARME"/>
</dbReference>
<dbReference type="GO" id="GO:0008757">
    <property type="term" value="F:S-adenosylmethionine-dependent methyltransferase activity"/>
    <property type="evidence" value="ECO:0007669"/>
    <property type="project" value="InterPro"/>
</dbReference>
<sequence length="422" mass="48726">MCYPTQNTNSSLRSHERAKNTTGYIPTWRPSRLGNQRHDLERERVLHEIDRRHGRWNNKHPRWSVLEALHGYDRYRDIAGAEIDRFESLYKHILESTISYNRNFDIARSLLDKNTVLTKAIVEKALVYYDMSRSELDDFVKDFEAQEPKQKENKLKMLRTHTSHALKHVVRDWSIDGHAEREATFPYILDAVARHLDEEQDHPGDYNVLVPGAGLGRLAHEIALLDSDRVSVTTNEKDDFMNLAYRYITSTSRPHNLHPFLESWSHARTRQDITRSVNITTPITPSLDTLLVPGDFTLLFPHSENTYSAIATLFFIDTARNLLAYLTKIHSLLRPGGIWINAGPLLYGSAPFVQLTLEEVIAVAEEVGFVVERREEREVVYNFNGTVLYRNGYVAEFWVGRKKGGDGEDGALKRRGKRWLGW</sequence>
<feature type="compositionally biased region" description="Polar residues" evidence="1">
    <location>
        <begin position="1"/>
        <end position="12"/>
    </location>
</feature>
<dbReference type="InterPro" id="IPR029063">
    <property type="entry name" value="SAM-dependent_MTases_sf"/>
</dbReference>
<dbReference type="AlphaFoldDB" id="A0A6A6CIZ2"/>
<accession>A0A6A6CIZ2</accession>
<protein>
    <submittedName>
        <fullName evidence="2">Uncharacterized protein</fullName>
    </submittedName>
</protein>
<dbReference type="PANTHER" id="PTHR12303">
    <property type="entry name" value="CARNOSINE N-METHYLTRANSFERASE"/>
    <property type="match status" value="1"/>
</dbReference>
<keyword evidence="3" id="KW-1185">Reference proteome</keyword>
<proteinExistence type="predicted"/>
<dbReference type="SUPFAM" id="SSF53335">
    <property type="entry name" value="S-adenosyl-L-methionine-dependent methyltransferases"/>
    <property type="match status" value="1"/>
</dbReference>
<feature type="region of interest" description="Disordered" evidence="1">
    <location>
        <begin position="1"/>
        <end position="25"/>
    </location>
</feature>
<reference evidence="2" key="1">
    <citation type="journal article" date="2020" name="Stud. Mycol.">
        <title>101 Dothideomycetes genomes: a test case for predicting lifestyles and emergence of pathogens.</title>
        <authorList>
            <person name="Haridas S."/>
            <person name="Albert R."/>
            <person name="Binder M."/>
            <person name="Bloem J."/>
            <person name="Labutti K."/>
            <person name="Salamov A."/>
            <person name="Andreopoulos B."/>
            <person name="Baker S."/>
            <person name="Barry K."/>
            <person name="Bills G."/>
            <person name="Bluhm B."/>
            <person name="Cannon C."/>
            <person name="Castanera R."/>
            <person name="Culley D."/>
            <person name="Daum C."/>
            <person name="Ezra D."/>
            <person name="Gonzalez J."/>
            <person name="Henrissat B."/>
            <person name="Kuo A."/>
            <person name="Liang C."/>
            <person name="Lipzen A."/>
            <person name="Lutzoni F."/>
            <person name="Magnuson J."/>
            <person name="Mondo S."/>
            <person name="Nolan M."/>
            <person name="Ohm R."/>
            <person name="Pangilinan J."/>
            <person name="Park H.-J."/>
            <person name="Ramirez L."/>
            <person name="Alfaro M."/>
            <person name="Sun H."/>
            <person name="Tritt A."/>
            <person name="Yoshinaga Y."/>
            <person name="Zwiers L.-H."/>
            <person name="Turgeon B."/>
            <person name="Goodwin S."/>
            <person name="Spatafora J."/>
            <person name="Crous P."/>
            <person name="Grigoriev I."/>
        </authorList>
    </citation>
    <scope>NUCLEOTIDE SEQUENCE</scope>
    <source>
        <strain evidence="2">ATCC 36951</strain>
    </source>
</reference>
<evidence type="ECO:0000313" key="2">
    <source>
        <dbReference type="EMBL" id="KAF2166573.1"/>
    </source>
</evidence>
<organism evidence="2 3">
    <name type="scientific">Zasmidium cellare ATCC 36951</name>
    <dbReference type="NCBI Taxonomy" id="1080233"/>
    <lineage>
        <taxon>Eukaryota</taxon>
        <taxon>Fungi</taxon>
        <taxon>Dikarya</taxon>
        <taxon>Ascomycota</taxon>
        <taxon>Pezizomycotina</taxon>
        <taxon>Dothideomycetes</taxon>
        <taxon>Dothideomycetidae</taxon>
        <taxon>Mycosphaerellales</taxon>
        <taxon>Mycosphaerellaceae</taxon>
        <taxon>Zasmidium</taxon>
    </lineage>
</organism>
<dbReference type="Pfam" id="PF07942">
    <property type="entry name" value="CARME"/>
    <property type="match status" value="1"/>
</dbReference>
<name>A0A6A6CIZ2_ZASCE</name>
<evidence type="ECO:0000313" key="3">
    <source>
        <dbReference type="Proteomes" id="UP000799537"/>
    </source>
</evidence>
<dbReference type="GeneID" id="54570275"/>
<gene>
    <name evidence="2" type="ORF">M409DRAFT_66593</name>
</gene>
<dbReference type="RefSeq" id="XP_033667462.1">
    <property type="nucleotide sequence ID" value="XM_033817003.1"/>
</dbReference>
<dbReference type="Proteomes" id="UP000799537">
    <property type="component" value="Unassembled WGS sequence"/>
</dbReference>
<dbReference type="EMBL" id="ML993596">
    <property type="protein sequence ID" value="KAF2166573.1"/>
    <property type="molecule type" value="Genomic_DNA"/>
</dbReference>
<dbReference type="OrthoDB" id="978at2759"/>
<dbReference type="Gene3D" id="3.40.50.150">
    <property type="entry name" value="Vaccinia Virus protein VP39"/>
    <property type="match status" value="1"/>
</dbReference>
<dbReference type="PANTHER" id="PTHR12303:SF13">
    <property type="match status" value="1"/>
</dbReference>
<evidence type="ECO:0000256" key="1">
    <source>
        <dbReference type="SAM" id="MobiDB-lite"/>
    </source>
</evidence>
<dbReference type="SMART" id="SM01296">
    <property type="entry name" value="N2227"/>
    <property type="match status" value="1"/>
</dbReference>